<dbReference type="InterPro" id="IPR001878">
    <property type="entry name" value="Znf_CCHC"/>
</dbReference>
<sequence>MIVYVCWEGFVEEGGGELCYKGGRKDCVWVKENMGVLDVLRLVEEVMGEGLRGQLMWYSLKCNRMKLLPLGWYADMGKLMKGNDEYAYVYVAGSEGRRGGESVGAVDGGVRAEAGGVGSEQEPRSAAEDNTEEGEEADDPVVKWKNAVGGRIEMKPRKTLANIGCVAEVKLFNIALGEYGVLLTNNRSLVGLPGAYAMALIHKHKLWVYDYVSDCYKGVTQGTIYMNNIHPMETHDLATMDNAIGLVVGGEALDDGYNRRILPPINPRPQGRPRQRRIESQTQGVQMRRCSKCGEGGHYWSTCRNPRADFNTDDRGVLVAVEDLFDRHNIQ</sequence>
<dbReference type="SUPFAM" id="SSF57756">
    <property type="entry name" value="Retrovirus zinc finger-like domains"/>
    <property type="match status" value="1"/>
</dbReference>
<gene>
    <name evidence="4" type="ORF">Cgig2_012268</name>
</gene>
<keyword evidence="5" id="KW-1185">Reference proteome</keyword>
<feature type="compositionally biased region" description="Acidic residues" evidence="2">
    <location>
        <begin position="129"/>
        <end position="139"/>
    </location>
</feature>
<protein>
    <recommendedName>
        <fullName evidence="3">CCHC-type domain-containing protein</fullName>
    </recommendedName>
</protein>
<evidence type="ECO:0000259" key="3">
    <source>
        <dbReference type="PROSITE" id="PS50158"/>
    </source>
</evidence>
<evidence type="ECO:0000313" key="5">
    <source>
        <dbReference type="Proteomes" id="UP001153076"/>
    </source>
</evidence>
<feature type="region of interest" description="Disordered" evidence="2">
    <location>
        <begin position="113"/>
        <end position="139"/>
    </location>
</feature>
<evidence type="ECO:0000256" key="1">
    <source>
        <dbReference type="PROSITE-ProRule" id="PRU00047"/>
    </source>
</evidence>
<dbReference type="InterPro" id="IPR036875">
    <property type="entry name" value="Znf_CCHC_sf"/>
</dbReference>
<evidence type="ECO:0000313" key="4">
    <source>
        <dbReference type="EMBL" id="KAJ8435614.1"/>
    </source>
</evidence>
<dbReference type="GO" id="GO:0003676">
    <property type="term" value="F:nucleic acid binding"/>
    <property type="evidence" value="ECO:0007669"/>
    <property type="project" value="InterPro"/>
</dbReference>
<dbReference type="Proteomes" id="UP001153076">
    <property type="component" value="Unassembled WGS sequence"/>
</dbReference>
<keyword evidence="1" id="KW-0863">Zinc-finger</keyword>
<name>A0A9Q1QBI6_9CARY</name>
<evidence type="ECO:0000256" key="2">
    <source>
        <dbReference type="SAM" id="MobiDB-lite"/>
    </source>
</evidence>
<dbReference type="AlphaFoldDB" id="A0A9Q1QBI6"/>
<feature type="domain" description="CCHC-type" evidence="3">
    <location>
        <begin position="288"/>
        <end position="305"/>
    </location>
</feature>
<dbReference type="PROSITE" id="PS50158">
    <property type="entry name" value="ZF_CCHC"/>
    <property type="match status" value="1"/>
</dbReference>
<proteinExistence type="predicted"/>
<feature type="region of interest" description="Disordered" evidence="2">
    <location>
        <begin position="264"/>
        <end position="284"/>
    </location>
</feature>
<keyword evidence="1" id="KW-0479">Metal-binding</keyword>
<dbReference type="GO" id="GO:0008270">
    <property type="term" value="F:zinc ion binding"/>
    <property type="evidence" value="ECO:0007669"/>
    <property type="project" value="UniProtKB-KW"/>
</dbReference>
<accession>A0A9Q1QBI6</accession>
<organism evidence="4 5">
    <name type="scientific">Carnegiea gigantea</name>
    <dbReference type="NCBI Taxonomy" id="171969"/>
    <lineage>
        <taxon>Eukaryota</taxon>
        <taxon>Viridiplantae</taxon>
        <taxon>Streptophyta</taxon>
        <taxon>Embryophyta</taxon>
        <taxon>Tracheophyta</taxon>
        <taxon>Spermatophyta</taxon>
        <taxon>Magnoliopsida</taxon>
        <taxon>eudicotyledons</taxon>
        <taxon>Gunneridae</taxon>
        <taxon>Pentapetalae</taxon>
        <taxon>Caryophyllales</taxon>
        <taxon>Cactineae</taxon>
        <taxon>Cactaceae</taxon>
        <taxon>Cactoideae</taxon>
        <taxon>Echinocereeae</taxon>
        <taxon>Carnegiea</taxon>
    </lineage>
</organism>
<dbReference type="EMBL" id="JAKOGI010000400">
    <property type="protein sequence ID" value="KAJ8435614.1"/>
    <property type="molecule type" value="Genomic_DNA"/>
</dbReference>
<keyword evidence="1" id="KW-0862">Zinc</keyword>
<comment type="caution">
    <text evidence="4">The sequence shown here is derived from an EMBL/GenBank/DDBJ whole genome shotgun (WGS) entry which is preliminary data.</text>
</comment>
<reference evidence="4" key="1">
    <citation type="submission" date="2022-04" db="EMBL/GenBank/DDBJ databases">
        <title>Carnegiea gigantea Genome sequencing and assembly v2.</title>
        <authorList>
            <person name="Copetti D."/>
            <person name="Sanderson M.J."/>
            <person name="Burquez A."/>
            <person name="Wojciechowski M.F."/>
        </authorList>
    </citation>
    <scope>NUCLEOTIDE SEQUENCE</scope>
    <source>
        <strain evidence="4">SGP5-SGP5p</strain>
        <tissue evidence="4">Aerial part</tissue>
    </source>
</reference>